<reference evidence="3" key="1">
    <citation type="journal article" date="2023" name="GigaByte">
        <title>Genome assembly of the bearded iris, Iris pallida Lam.</title>
        <authorList>
            <person name="Bruccoleri R.E."/>
            <person name="Oakeley E.J."/>
            <person name="Faust A.M.E."/>
            <person name="Altorfer M."/>
            <person name="Dessus-Babus S."/>
            <person name="Burckhardt D."/>
            <person name="Oertli M."/>
            <person name="Naumann U."/>
            <person name="Petersen F."/>
            <person name="Wong J."/>
        </authorList>
    </citation>
    <scope>NUCLEOTIDE SEQUENCE</scope>
    <source>
        <strain evidence="3">GSM-AAB239-AS_SAM_17_03QT</strain>
    </source>
</reference>
<evidence type="ECO:0000313" key="4">
    <source>
        <dbReference type="Proteomes" id="UP001140949"/>
    </source>
</evidence>
<evidence type="ECO:0000256" key="2">
    <source>
        <dbReference type="SAM" id="MobiDB-lite"/>
    </source>
</evidence>
<dbReference type="AlphaFoldDB" id="A0AAX6FNK1"/>
<feature type="compositionally biased region" description="Basic residues" evidence="2">
    <location>
        <begin position="48"/>
        <end position="63"/>
    </location>
</feature>
<keyword evidence="1" id="KW-0175">Coiled coil</keyword>
<protein>
    <submittedName>
        <fullName evidence="3">Uncharacterized protein</fullName>
    </submittedName>
</protein>
<evidence type="ECO:0000256" key="1">
    <source>
        <dbReference type="SAM" id="Coils"/>
    </source>
</evidence>
<feature type="coiled-coil region" evidence="1">
    <location>
        <begin position="477"/>
        <end position="504"/>
    </location>
</feature>
<keyword evidence="4" id="KW-1185">Reference proteome</keyword>
<organism evidence="3 4">
    <name type="scientific">Iris pallida</name>
    <name type="common">Sweet iris</name>
    <dbReference type="NCBI Taxonomy" id="29817"/>
    <lineage>
        <taxon>Eukaryota</taxon>
        <taxon>Viridiplantae</taxon>
        <taxon>Streptophyta</taxon>
        <taxon>Embryophyta</taxon>
        <taxon>Tracheophyta</taxon>
        <taxon>Spermatophyta</taxon>
        <taxon>Magnoliopsida</taxon>
        <taxon>Liliopsida</taxon>
        <taxon>Asparagales</taxon>
        <taxon>Iridaceae</taxon>
        <taxon>Iridoideae</taxon>
        <taxon>Irideae</taxon>
        <taxon>Iris</taxon>
    </lineage>
</organism>
<sequence length="633" mass="70678">MSSSSKQYSPMPKNRKSTNPNEIMEEDESPSASQEHHHQQQQFPLASPRRKPPMKAKKKPIPKKKLAIINGRLSFLSKNLRPVPSLPSPKALADLVLPHEPLFRSLGLWDFARLDPSSSSPLRRDLLAELLARFDPADRCSYVSGARVNVTRADLARALSLPVRKEKPEPSAAPAPLDDAAQGALLGFISDAMVFLEDAAEVPGEVVQAQRMVREGRAGWVDWAGLVWAMVEKEMAEAPRTGICYYAAHLQCLIRFQKPKLFEEEEEKEEVEVDEEMEMEEDPPVVAEECNPEAPGGPGLSMGIGADTMEDMDGVTIGGLSKGEDNVEVDMEDGFHNELASKFPPLERLSSMDLMQAIGNHNNLSFNLEQSNGDFLGMGHDIHKSMELDPGPGSSLLFANDHKRRIDEIGNGENGNIHGFHQSNQQPKKFQSDMPWEQTQSVLAFGGCIGDIHNLMGNARMVLVEKEKAFMNSQLHVQYLNRMLQQKEEIIQSLERNMLQERQKRHIDACRLEHELSTLSNVLFNYKKAMKDTRNAFAKYKTKFPPEVEPVLKNGVVGTGGVVPGTEGLGKTCSTEEEEMHKVAVEMINDFQENWMCKFAAYHTQVTKTGERLVELHGEVKLLKGKPVEAKDD</sequence>
<dbReference type="Proteomes" id="UP001140949">
    <property type="component" value="Unassembled WGS sequence"/>
</dbReference>
<reference evidence="3" key="2">
    <citation type="submission" date="2023-04" db="EMBL/GenBank/DDBJ databases">
        <authorList>
            <person name="Bruccoleri R.E."/>
            <person name="Oakeley E.J."/>
            <person name="Faust A.-M."/>
            <person name="Dessus-Babus S."/>
            <person name="Altorfer M."/>
            <person name="Burckhardt D."/>
            <person name="Oertli M."/>
            <person name="Naumann U."/>
            <person name="Petersen F."/>
            <person name="Wong J."/>
        </authorList>
    </citation>
    <scope>NUCLEOTIDE SEQUENCE</scope>
    <source>
        <strain evidence="3">GSM-AAB239-AS_SAM_17_03QT</strain>
        <tissue evidence="3">Leaf</tissue>
    </source>
</reference>
<feature type="region of interest" description="Disordered" evidence="2">
    <location>
        <begin position="1"/>
        <end position="63"/>
    </location>
</feature>
<accession>A0AAX6FNK1</accession>
<dbReference type="PANTHER" id="PTHR35120:SF2">
    <property type="entry name" value="AMINOTRANSFERASE-LIKE PLANT MOBILE DOMAIN-CONTAINING PROTEIN"/>
    <property type="match status" value="1"/>
</dbReference>
<evidence type="ECO:0000313" key="3">
    <source>
        <dbReference type="EMBL" id="KAJ6817658.1"/>
    </source>
</evidence>
<gene>
    <name evidence="3" type="ORF">M6B38_410445</name>
</gene>
<proteinExistence type="predicted"/>
<dbReference type="EMBL" id="JANAVB010027763">
    <property type="protein sequence ID" value="KAJ6817658.1"/>
    <property type="molecule type" value="Genomic_DNA"/>
</dbReference>
<dbReference type="PANTHER" id="PTHR35120">
    <property type="entry name" value="HISTONE ACETYLTRANSFERASE KAT6B-LIKE"/>
    <property type="match status" value="1"/>
</dbReference>
<comment type="caution">
    <text evidence="3">The sequence shown here is derived from an EMBL/GenBank/DDBJ whole genome shotgun (WGS) entry which is preliminary data.</text>
</comment>
<name>A0AAX6FNK1_IRIPA</name>